<reference evidence="2 3" key="1">
    <citation type="journal article" date="2010" name="Proc. Natl. Acad. Sci. U.S.A.">
        <title>Insights into evolution of multicellular fungi from the assembled chromosomes of the mushroom Coprinopsis cinerea (Coprinus cinereus).</title>
        <authorList>
            <person name="Stajich J.E."/>
            <person name="Wilke S.K."/>
            <person name="Ahren D."/>
            <person name="Au C.H."/>
            <person name="Birren B.W."/>
            <person name="Borodovsky M."/>
            <person name="Burns C."/>
            <person name="Canback B."/>
            <person name="Casselton L.A."/>
            <person name="Cheng C.K."/>
            <person name="Deng J."/>
            <person name="Dietrich F.S."/>
            <person name="Fargo D.C."/>
            <person name="Farman M.L."/>
            <person name="Gathman A.C."/>
            <person name="Goldberg J."/>
            <person name="Guigo R."/>
            <person name="Hoegger P.J."/>
            <person name="Hooker J.B."/>
            <person name="Huggins A."/>
            <person name="James T.Y."/>
            <person name="Kamada T."/>
            <person name="Kilaru S."/>
            <person name="Kodira C."/>
            <person name="Kues U."/>
            <person name="Kupfer D."/>
            <person name="Kwan H.S."/>
            <person name="Lomsadze A."/>
            <person name="Li W."/>
            <person name="Lilly W.W."/>
            <person name="Ma L.J."/>
            <person name="Mackey A.J."/>
            <person name="Manning G."/>
            <person name="Martin F."/>
            <person name="Muraguchi H."/>
            <person name="Natvig D.O."/>
            <person name="Palmerini H."/>
            <person name="Ramesh M.A."/>
            <person name="Rehmeyer C.J."/>
            <person name="Roe B.A."/>
            <person name="Shenoy N."/>
            <person name="Stanke M."/>
            <person name="Ter-Hovhannisyan V."/>
            <person name="Tunlid A."/>
            <person name="Velagapudi R."/>
            <person name="Vision T.J."/>
            <person name="Zeng Q."/>
            <person name="Zolan M.E."/>
            <person name="Pukkila P.J."/>
        </authorList>
    </citation>
    <scope>NUCLEOTIDE SEQUENCE [LARGE SCALE GENOMIC DNA]</scope>
    <source>
        <strain evidence="3">Okayama-7 / 130 / ATCC MYA-4618 / FGSC 9003</strain>
    </source>
</reference>
<dbReference type="HOGENOM" id="CLU_044614_1_2_1"/>
<feature type="transmembrane region" description="Helical" evidence="1">
    <location>
        <begin position="16"/>
        <end position="41"/>
    </location>
</feature>
<dbReference type="GeneID" id="6011442"/>
<dbReference type="Proteomes" id="UP000001861">
    <property type="component" value="Unassembled WGS sequence"/>
</dbReference>
<protein>
    <recommendedName>
        <fullName evidence="4">Integral membrane protein</fullName>
    </recommendedName>
</protein>
<dbReference type="VEuPathDB" id="FungiDB:CC1G_10797"/>
<dbReference type="OrthoDB" id="3346544at2759"/>
<name>A8NMI5_COPC7</name>
<keyword evidence="1" id="KW-0812">Transmembrane</keyword>
<keyword evidence="1" id="KW-0472">Membrane</keyword>
<feature type="transmembrane region" description="Helical" evidence="1">
    <location>
        <begin position="135"/>
        <end position="159"/>
    </location>
</feature>
<feature type="transmembrane region" description="Helical" evidence="1">
    <location>
        <begin position="249"/>
        <end position="272"/>
    </location>
</feature>
<keyword evidence="1" id="KW-1133">Transmembrane helix</keyword>
<evidence type="ECO:0000313" key="2">
    <source>
        <dbReference type="EMBL" id="EAU86906.2"/>
    </source>
</evidence>
<accession>A8NMI5</accession>
<evidence type="ECO:0000256" key="1">
    <source>
        <dbReference type="SAM" id="Phobius"/>
    </source>
</evidence>
<feature type="transmembrane region" description="Helical" evidence="1">
    <location>
        <begin position="179"/>
        <end position="197"/>
    </location>
</feature>
<proteinExistence type="predicted"/>
<comment type="caution">
    <text evidence="2">The sequence shown here is derived from an EMBL/GenBank/DDBJ whole genome shotgun (WGS) entry which is preliminary data.</text>
</comment>
<sequence>MDTDPASSADRRTQSYILAAIFVEFIFYGAYVVLYAVALYLMTRRKSIYNDSWGARMFFIAINVMFIQATLHICVNFYRGIRAYGEVVFETPINYFEQNYTSWDNLSHIVMFGNMLWFGDALVIYRCYVVWNRNIWIIALPLLLLAYSVVLNLVLYAWWELDFASPEEMHPVISTGYPLAFIQNFLTTGLITYKLWAQYRESVKAGVIAYGGPVRIITVMRIVIESAALYTVELMVIIPLFFVNHPAQFVIQSALVPSVGIIFVLMAIRLHLAQQEEILRNNGIQSVIPPWFSNDPRLQQTSTHNGDGVDPELSLEVLSTATTKPPQLVNRASEATLNRKADEAGGSLGEV</sequence>
<feature type="transmembrane region" description="Helical" evidence="1">
    <location>
        <begin position="53"/>
        <end position="78"/>
    </location>
</feature>
<dbReference type="eggNOG" id="ENOG502SJ8T">
    <property type="taxonomic scope" value="Eukaryota"/>
</dbReference>
<evidence type="ECO:0000313" key="3">
    <source>
        <dbReference type="Proteomes" id="UP000001861"/>
    </source>
</evidence>
<evidence type="ECO:0008006" key="4">
    <source>
        <dbReference type="Google" id="ProtNLM"/>
    </source>
</evidence>
<dbReference type="EMBL" id="AACS02000012">
    <property type="protein sequence ID" value="EAU86906.2"/>
    <property type="molecule type" value="Genomic_DNA"/>
</dbReference>
<feature type="transmembrane region" description="Helical" evidence="1">
    <location>
        <begin position="109"/>
        <end position="128"/>
    </location>
</feature>
<dbReference type="KEGG" id="cci:CC1G_10797"/>
<dbReference type="InParanoid" id="A8NMI5"/>
<feature type="transmembrane region" description="Helical" evidence="1">
    <location>
        <begin position="218"/>
        <end position="243"/>
    </location>
</feature>
<dbReference type="AlphaFoldDB" id="A8NMI5"/>
<organism evidence="2 3">
    <name type="scientific">Coprinopsis cinerea (strain Okayama-7 / 130 / ATCC MYA-4618 / FGSC 9003)</name>
    <name type="common">Inky cap fungus</name>
    <name type="synonym">Hormographiella aspergillata</name>
    <dbReference type="NCBI Taxonomy" id="240176"/>
    <lineage>
        <taxon>Eukaryota</taxon>
        <taxon>Fungi</taxon>
        <taxon>Dikarya</taxon>
        <taxon>Basidiomycota</taxon>
        <taxon>Agaricomycotina</taxon>
        <taxon>Agaricomycetes</taxon>
        <taxon>Agaricomycetidae</taxon>
        <taxon>Agaricales</taxon>
        <taxon>Agaricineae</taxon>
        <taxon>Psathyrellaceae</taxon>
        <taxon>Coprinopsis</taxon>
    </lineage>
</organism>
<keyword evidence="3" id="KW-1185">Reference proteome</keyword>
<gene>
    <name evidence="2" type="ORF">CC1G_10797</name>
</gene>
<dbReference type="RefSeq" id="XP_001834923.2">
    <property type="nucleotide sequence ID" value="XM_001834871.2"/>
</dbReference>